<evidence type="ECO:0000259" key="9">
    <source>
        <dbReference type="Pfam" id="PF01259"/>
    </source>
</evidence>
<dbReference type="EC" id="6.3.2.6" evidence="8"/>
<dbReference type="Gene3D" id="3.30.470.20">
    <property type="entry name" value="ATP-grasp fold, B domain"/>
    <property type="match status" value="1"/>
</dbReference>
<dbReference type="HAMAP" id="MF_00137">
    <property type="entry name" value="SAICAR_synth"/>
    <property type="match status" value="1"/>
</dbReference>
<dbReference type="Pfam" id="PF01259">
    <property type="entry name" value="SAICAR_synt"/>
    <property type="match status" value="1"/>
</dbReference>
<dbReference type="GO" id="GO:0006189">
    <property type="term" value="P:'de novo' IMP biosynthetic process"/>
    <property type="evidence" value="ECO:0007669"/>
    <property type="project" value="UniProtKB-UniRule"/>
</dbReference>
<dbReference type="SUPFAM" id="SSF56104">
    <property type="entry name" value="SAICAR synthase-like"/>
    <property type="match status" value="1"/>
</dbReference>
<comment type="caution">
    <text evidence="10">The sequence shown here is derived from an EMBL/GenBank/DDBJ whole genome shotgun (WGS) entry which is preliminary data.</text>
</comment>
<evidence type="ECO:0000256" key="5">
    <source>
        <dbReference type="ARBA" id="ARBA00022755"/>
    </source>
</evidence>
<dbReference type="PANTHER" id="PTHR43700:SF1">
    <property type="entry name" value="PHOSPHORIBOSYLAMINOIMIDAZOLE-SUCCINOCARBOXAMIDE SYNTHASE"/>
    <property type="match status" value="1"/>
</dbReference>
<dbReference type="EMBL" id="JAIXNE010000001">
    <property type="protein sequence ID" value="MCA6073513.1"/>
    <property type="molecule type" value="Genomic_DNA"/>
</dbReference>
<evidence type="ECO:0000313" key="10">
    <source>
        <dbReference type="EMBL" id="MCA6073513.1"/>
    </source>
</evidence>
<comment type="catalytic activity">
    <reaction evidence="7 8">
        <text>5-amino-1-(5-phospho-D-ribosyl)imidazole-4-carboxylate + L-aspartate + ATP = (2S)-2-[5-amino-1-(5-phospho-beta-D-ribosyl)imidazole-4-carboxamido]succinate + ADP + phosphate + 2 H(+)</text>
        <dbReference type="Rhea" id="RHEA:22628"/>
        <dbReference type="ChEBI" id="CHEBI:15378"/>
        <dbReference type="ChEBI" id="CHEBI:29991"/>
        <dbReference type="ChEBI" id="CHEBI:30616"/>
        <dbReference type="ChEBI" id="CHEBI:43474"/>
        <dbReference type="ChEBI" id="CHEBI:58443"/>
        <dbReference type="ChEBI" id="CHEBI:77657"/>
        <dbReference type="ChEBI" id="CHEBI:456216"/>
        <dbReference type="EC" id="6.3.2.6"/>
    </reaction>
</comment>
<reference evidence="10" key="1">
    <citation type="submission" date="2021-09" db="EMBL/GenBank/DDBJ databases">
        <title>Fulvivirga sp. isolated from coastal sediment.</title>
        <authorList>
            <person name="Yu H."/>
        </authorList>
    </citation>
    <scope>NUCLEOTIDE SEQUENCE</scope>
    <source>
        <strain evidence="10">1062</strain>
    </source>
</reference>
<dbReference type="PANTHER" id="PTHR43700">
    <property type="entry name" value="PHOSPHORIBOSYLAMINOIMIDAZOLE-SUCCINOCARBOXAMIDE SYNTHASE"/>
    <property type="match status" value="1"/>
</dbReference>
<dbReference type="Gene3D" id="3.30.200.20">
    <property type="entry name" value="Phosphorylase Kinase, domain 1"/>
    <property type="match status" value="1"/>
</dbReference>
<evidence type="ECO:0000256" key="1">
    <source>
        <dbReference type="ARBA" id="ARBA00004672"/>
    </source>
</evidence>
<dbReference type="GO" id="GO:0005524">
    <property type="term" value="F:ATP binding"/>
    <property type="evidence" value="ECO:0007669"/>
    <property type="project" value="UniProtKB-KW"/>
</dbReference>
<dbReference type="AlphaFoldDB" id="A0A9X1HJY8"/>
<dbReference type="InterPro" id="IPR018236">
    <property type="entry name" value="SAICAR_synthetase_CS"/>
</dbReference>
<evidence type="ECO:0000256" key="4">
    <source>
        <dbReference type="ARBA" id="ARBA00022741"/>
    </source>
</evidence>
<dbReference type="Proteomes" id="UP001139409">
    <property type="component" value="Unassembled WGS sequence"/>
</dbReference>
<dbReference type="CDD" id="cd01414">
    <property type="entry name" value="SAICAR_synt_Sc"/>
    <property type="match status" value="1"/>
</dbReference>
<dbReference type="FunFam" id="3.30.200.20:FF:000199">
    <property type="entry name" value="Phosphoribosylaminoimidazole-succinocarboxamide synthase"/>
    <property type="match status" value="1"/>
</dbReference>
<keyword evidence="4 8" id="KW-0547">Nucleotide-binding</keyword>
<evidence type="ECO:0000256" key="2">
    <source>
        <dbReference type="ARBA" id="ARBA00010190"/>
    </source>
</evidence>
<keyword evidence="11" id="KW-1185">Reference proteome</keyword>
<dbReference type="GO" id="GO:0005737">
    <property type="term" value="C:cytoplasm"/>
    <property type="evidence" value="ECO:0007669"/>
    <property type="project" value="TreeGrafter"/>
</dbReference>
<evidence type="ECO:0000256" key="7">
    <source>
        <dbReference type="ARBA" id="ARBA00048475"/>
    </source>
</evidence>
<feature type="domain" description="SAICAR synthetase/ADE2 N-terminal" evidence="9">
    <location>
        <begin position="17"/>
        <end position="256"/>
    </location>
</feature>
<keyword evidence="6 8" id="KW-0067">ATP-binding</keyword>
<evidence type="ECO:0000256" key="6">
    <source>
        <dbReference type="ARBA" id="ARBA00022840"/>
    </source>
</evidence>
<dbReference type="PROSITE" id="PS01058">
    <property type="entry name" value="SAICAR_SYNTHETASE_2"/>
    <property type="match status" value="1"/>
</dbReference>
<dbReference type="RefSeq" id="WP_225696629.1">
    <property type="nucleotide sequence ID" value="NZ_JAIXNE010000001.1"/>
</dbReference>
<accession>A0A9X1HJY8</accession>
<dbReference type="InterPro" id="IPR028923">
    <property type="entry name" value="SAICAR_synt/ADE2_N"/>
</dbReference>
<dbReference type="NCBIfam" id="NF009251">
    <property type="entry name" value="PRK12607.1"/>
    <property type="match status" value="1"/>
</dbReference>
<gene>
    <name evidence="8" type="primary">purC</name>
    <name evidence="10" type="ORF">LDX50_01480</name>
</gene>
<sequence length="316" mass="36564">MNALKETNFKFHNQDLFYRGKVRDVYYFGEYMAMVATDRISAFDVILPEAIPFKGQVLNQIARQNLQMTRDICPNWLLSSPDPNVAIGLKCEPYKVEMVIRGYLAGHAWREYRDGKREICGVPMPDGLKENDKLPEPIITPTTKAMEGHDEDISRREILDQHIVPASEYEVLENYTRKLFARGTEIAAKQGLILVDTKYEFGKYGEDIFLIDEVHTPDSSRYFYSDGFEERQRNSEPQKQLSKEFVRQWLISEGFQGKEGQRIPEMTPEVVNSISGRYLELYEKFTGEALDKQDYSNVLKRIEEAIDSSINKLTTT</sequence>
<dbReference type="GO" id="GO:0004639">
    <property type="term" value="F:phosphoribosylaminoimidazolesuccinocarboxamide synthase activity"/>
    <property type="evidence" value="ECO:0007669"/>
    <property type="project" value="UniProtKB-UniRule"/>
</dbReference>
<evidence type="ECO:0000313" key="11">
    <source>
        <dbReference type="Proteomes" id="UP001139409"/>
    </source>
</evidence>
<protein>
    <recommendedName>
        <fullName evidence="8">Phosphoribosylaminoimidazole-succinocarboxamide synthase</fullName>
        <ecNumber evidence="8">6.3.2.6</ecNumber>
    </recommendedName>
    <alternativeName>
        <fullName evidence="8">SAICAR synthetase</fullName>
    </alternativeName>
</protein>
<organism evidence="10 11">
    <name type="scientific">Fulvivirga sedimenti</name>
    <dbReference type="NCBI Taxonomy" id="2879465"/>
    <lineage>
        <taxon>Bacteria</taxon>
        <taxon>Pseudomonadati</taxon>
        <taxon>Bacteroidota</taxon>
        <taxon>Cytophagia</taxon>
        <taxon>Cytophagales</taxon>
        <taxon>Fulvivirgaceae</taxon>
        <taxon>Fulvivirga</taxon>
    </lineage>
</organism>
<keyword evidence="3 8" id="KW-0436">Ligase</keyword>
<evidence type="ECO:0000256" key="3">
    <source>
        <dbReference type="ARBA" id="ARBA00022598"/>
    </source>
</evidence>
<name>A0A9X1HJY8_9BACT</name>
<comment type="similarity">
    <text evidence="2 8">Belongs to the SAICAR synthetase family.</text>
</comment>
<evidence type="ECO:0000256" key="8">
    <source>
        <dbReference type="HAMAP-Rule" id="MF_00137"/>
    </source>
</evidence>
<comment type="pathway">
    <text evidence="1 8">Purine metabolism; IMP biosynthesis via de novo pathway; 5-amino-1-(5-phospho-D-ribosyl)imidazole-4-carboxamide from 5-amino-1-(5-phospho-D-ribosyl)imidazole-4-carboxylate: step 1/2.</text>
</comment>
<proteinExistence type="inferred from homology"/>
<keyword evidence="5 8" id="KW-0658">Purine biosynthesis</keyword>